<accession>A0AA36I1T8</accession>
<feature type="compositionally biased region" description="Basic residues" evidence="1">
    <location>
        <begin position="374"/>
        <end position="383"/>
    </location>
</feature>
<feature type="region of interest" description="Disordered" evidence="1">
    <location>
        <begin position="350"/>
        <end position="397"/>
    </location>
</feature>
<protein>
    <submittedName>
        <fullName evidence="2">Uncharacterized protein</fullName>
    </submittedName>
</protein>
<evidence type="ECO:0000313" key="2">
    <source>
        <dbReference type="EMBL" id="CAJ1378168.1"/>
    </source>
</evidence>
<dbReference type="Proteomes" id="UP001178507">
    <property type="component" value="Unassembled WGS sequence"/>
</dbReference>
<reference evidence="2" key="1">
    <citation type="submission" date="2023-08" db="EMBL/GenBank/DDBJ databases">
        <authorList>
            <person name="Chen Y."/>
            <person name="Shah S."/>
            <person name="Dougan E. K."/>
            <person name="Thang M."/>
            <person name="Chan C."/>
        </authorList>
    </citation>
    <scope>NUCLEOTIDE SEQUENCE</scope>
</reference>
<feature type="compositionally biased region" description="Gly residues" evidence="1">
    <location>
        <begin position="385"/>
        <end position="397"/>
    </location>
</feature>
<dbReference type="AlphaFoldDB" id="A0AA36I1T8"/>
<evidence type="ECO:0000256" key="1">
    <source>
        <dbReference type="SAM" id="MobiDB-lite"/>
    </source>
</evidence>
<sequence>MADNTLDCPEVQVLVNYPNDAAGFFWHHRVLLHRVEGAKWLALTPDHEIQLHDLSLERHKILDRRAPFPADLVPTIYAHDPIGRAVLSTYKRRAKVQAVVLGQGDLEESEAFVWVVSQSGHRKFGEEVDATLLEDETSGLAFSAKGVVVLDGEEVFVEKVEVQKMEAWRKDRMLEGGDARLLGDHRDASGRRRLDLATAVELMKSEPDDEFPISGVRAAKELHDAICSGPGNLVSYHSEWLRLSGVSRKSSAAHIHSSLCECLRLLHSYDQIDASSTAVGEHLSRWMVQTELAVERNPMAPDYAGLDIVAGAAVQADGRASTGRFNEWVSSRLRERAQIWKQERLYAQERRGLRGKKGGGKGDESDSENEPGKNKQKKKKKGGKPGDGGGKGSRGDA</sequence>
<comment type="caution">
    <text evidence="2">The sequence shown here is derived from an EMBL/GenBank/DDBJ whole genome shotgun (WGS) entry which is preliminary data.</text>
</comment>
<gene>
    <name evidence="2" type="ORF">EVOR1521_LOCUS6784</name>
</gene>
<keyword evidence="3" id="KW-1185">Reference proteome</keyword>
<organism evidence="2 3">
    <name type="scientific">Effrenium voratum</name>
    <dbReference type="NCBI Taxonomy" id="2562239"/>
    <lineage>
        <taxon>Eukaryota</taxon>
        <taxon>Sar</taxon>
        <taxon>Alveolata</taxon>
        <taxon>Dinophyceae</taxon>
        <taxon>Suessiales</taxon>
        <taxon>Symbiodiniaceae</taxon>
        <taxon>Effrenium</taxon>
    </lineage>
</organism>
<proteinExistence type="predicted"/>
<dbReference type="EMBL" id="CAUJNA010000519">
    <property type="protein sequence ID" value="CAJ1378168.1"/>
    <property type="molecule type" value="Genomic_DNA"/>
</dbReference>
<name>A0AA36I1T8_9DINO</name>
<evidence type="ECO:0000313" key="3">
    <source>
        <dbReference type="Proteomes" id="UP001178507"/>
    </source>
</evidence>